<protein>
    <submittedName>
        <fullName evidence="1">Uncharacterized protein</fullName>
    </submittedName>
</protein>
<dbReference type="EMBL" id="CAJA01000257">
    <property type="protein sequence ID" value="CCH73806.1"/>
    <property type="molecule type" value="Genomic_DNA"/>
</dbReference>
<reference evidence="1 2" key="1">
    <citation type="journal article" date="2013" name="ISME J.">
        <title>A metabolic model for members of the genus Tetrasphaera involved in enhanced biological phosphorus removal.</title>
        <authorList>
            <person name="Kristiansen R."/>
            <person name="Nguyen H.T.T."/>
            <person name="Saunders A.M."/>
            <person name="Nielsen J.L."/>
            <person name="Wimmer R."/>
            <person name="Le V.Q."/>
            <person name="McIlroy S.J."/>
            <person name="Petrovski S."/>
            <person name="Seviour R.J."/>
            <person name="Calteau A."/>
            <person name="Nielsen K.L."/>
            <person name="Nielsen P.H."/>
        </authorList>
    </citation>
    <scope>NUCLEOTIDE SEQUENCE [LARGE SCALE GENOMIC DNA]</scope>
    <source>
        <strain evidence="1 2">Ben110</strain>
    </source>
</reference>
<proteinExistence type="predicted"/>
<dbReference type="Proteomes" id="UP000035763">
    <property type="component" value="Unassembled WGS sequence"/>
</dbReference>
<evidence type="ECO:0000313" key="2">
    <source>
        <dbReference type="Proteomes" id="UP000035763"/>
    </source>
</evidence>
<name>W6JYK6_9MICO</name>
<evidence type="ECO:0000313" key="1">
    <source>
        <dbReference type="EMBL" id="CCH73806.1"/>
    </source>
</evidence>
<sequence>MTTTTAYDQLVADPNADAVIPDLAAVHFSVTGDGRVRLAPGRP</sequence>
<keyword evidence="2" id="KW-1185">Reference proteome</keyword>
<dbReference type="AlphaFoldDB" id="W6JYK6"/>
<comment type="caution">
    <text evidence="1">The sequence shown here is derived from an EMBL/GenBank/DDBJ whole genome shotgun (WGS) entry which is preliminary data.</text>
</comment>
<organism evidence="1 2">
    <name type="scientific">Nostocoides australiense Ben110</name>
    <dbReference type="NCBI Taxonomy" id="1193182"/>
    <lineage>
        <taxon>Bacteria</taxon>
        <taxon>Bacillati</taxon>
        <taxon>Actinomycetota</taxon>
        <taxon>Actinomycetes</taxon>
        <taxon>Micrococcales</taxon>
        <taxon>Intrasporangiaceae</taxon>
        <taxon>Nostocoides</taxon>
    </lineage>
</organism>
<accession>W6JYK6</accession>
<gene>
    <name evidence="1" type="ORF">BN11_330015</name>
</gene>